<protein>
    <submittedName>
        <fullName evidence="3">Hydrolase YtaP</fullName>
    </submittedName>
</protein>
<dbReference type="InterPro" id="IPR001375">
    <property type="entry name" value="Peptidase_S9_cat"/>
</dbReference>
<dbReference type="PANTHER" id="PTHR22946:SF8">
    <property type="entry name" value="ACETYL XYLAN ESTERASE DOMAIN-CONTAINING PROTEIN"/>
    <property type="match status" value="1"/>
</dbReference>
<feature type="chain" id="PRO_5045273240" evidence="1">
    <location>
        <begin position="27"/>
        <end position="641"/>
    </location>
</feature>
<dbReference type="InterPro" id="IPR029058">
    <property type="entry name" value="AB_hydrolase_fold"/>
</dbReference>
<dbReference type="Proteomes" id="UP001642464">
    <property type="component" value="Unassembled WGS sequence"/>
</dbReference>
<feature type="domain" description="Peptidase S9 prolyl oligopeptidase catalytic" evidence="2">
    <location>
        <begin position="218"/>
        <end position="380"/>
    </location>
</feature>
<feature type="signal peptide" evidence="1">
    <location>
        <begin position="1"/>
        <end position="26"/>
    </location>
</feature>
<dbReference type="GO" id="GO:0016787">
    <property type="term" value="F:hydrolase activity"/>
    <property type="evidence" value="ECO:0007669"/>
    <property type="project" value="UniProtKB-KW"/>
</dbReference>
<evidence type="ECO:0000313" key="4">
    <source>
        <dbReference type="Proteomes" id="UP001642464"/>
    </source>
</evidence>
<evidence type="ECO:0000313" key="3">
    <source>
        <dbReference type="EMBL" id="CAK9014917.1"/>
    </source>
</evidence>
<keyword evidence="1" id="KW-0732">Signal</keyword>
<dbReference type="InterPro" id="IPR050261">
    <property type="entry name" value="FrsA_esterase"/>
</dbReference>
<dbReference type="EMBL" id="CAXAMM010007658">
    <property type="protein sequence ID" value="CAK9014917.1"/>
    <property type="molecule type" value="Genomic_DNA"/>
</dbReference>
<evidence type="ECO:0000256" key="1">
    <source>
        <dbReference type="SAM" id="SignalP"/>
    </source>
</evidence>
<keyword evidence="3" id="KW-0378">Hydrolase</keyword>
<accession>A0ABP0JLB0</accession>
<sequence>MTPNLAFFIRVLVSVAALLPWQHGFAQGDAAYRILPPDFNEDKENQMMRASMRRHVHAALDARLEEFEAALKSQKTIEAYQRRRREFLARVFGPLPERSPLNAIVTKQIARDGYSVEHVLFESLPQFHVTANLYRPHGEGPFPAVLLPCGHSANGKAYASYQKASILLAQHGFVVLCFDPIGQGERRQLIGEHPHLIQRPRSEHNPIGVAPILLGRSLGAMMVWDGIRGIDYLCSRPDVDPNRIGCTGISGGGNLTSYLMAFDERIVAAAPGCFMTTHRRKNEHPGPGDAEQNLFAQIRDGFDHPDFILARAPKPTLILAATHDYVPIAGTWEAFRQAKRLYTVLGYPERIDLLETNDKHGFTRRMREGAVRFMARWLQKRRLEVFEPHDVSILSDAELQVTPHGQVRWLPDARSVFDLYSESQTALAANRPPLTPEIVREVTGIRPLEALPEPQVEVLEDDELPHQMIVRPEPGIVLPALYWPGGDRRAILIAPGDGMNSAVSQAQQLHDAGHPVLIVEVRDTGETKTRNWRFYGADSFIGLMLGRSWLSMRADDLLICGQWLAEASDRAGIVLHADGEAVPAALHAGFLEPDLITTVQARDGLESWRELMTSRDAYDHIHQAVYGVLQFYDLPDLVSER</sequence>
<dbReference type="Gene3D" id="3.40.50.1820">
    <property type="entry name" value="alpha/beta hydrolase"/>
    <property type="match status" value="2"/>
</dbReference>
<reference evidence="3 4" key="1">
    <citation type="submission" date="2024-02" db="EMBL/GenBank/DDBJ databases">
        <authorList>
            <person name="Chen Y."/>
            <person name="Shah S."/>
            <person name="Dougan E. K."/>
            <person name="Thang M."/>
            <person name="Chan C."/>
        </authorList>
    </citation>
    <scope>NUCLEOTIDE SEQUENCE [LARGE SCALE GENOMIC DNA]</scope>
</reference>
<name>A0ABP0JLB0_9DINO</name>
<keyword evidence="4" id="KW-1185">Reference proteome</keyword>
<dbReference type="SUPFAM" id="SSF53474">
    <property type="entry name" value="alpha/beta-Hydrolases"/>
    <property type="match status" value="1"/>
</dbReference>
<gene>
    <name evidence="3" type="ORF">SCF082_LOCUS12533</name>
</gene>
<comment type="caution">
    <text evidence="3">The sequence shown here is derived from an EMBL/GenBank/DDBJ whole genome shotgun (WGS) entry which is preliminary data.</text>
</comment>
<proteinExistence type="predicted"/>
<dbReference type="Pfam" id="PF00326">
    <property type="entry name" value="Peptidase_S9"/>
    <property type="match status" value="1"/>
</dbReference>
<evidence type="ECO:0000259" key="2">
    <source>
        <dbReference type="Pfam" id="PF00326"/>
    </source>
</evidence>
<dbReference type="PANTHER" id="PTHR22946">
    <property type="entry name" value="DIENELACTONE HYDROLASE DOMAIN-CONTAINING PROTEIN-RELATED"/>
    <property type="match status" value="1"/>
</dbReference>
<organism evidence="3 4">
    <name type="scientific">Durusdinium trenchii</name>
    <dbReference type="NCBI Taxonomy" id="1381693"/>
    <lineage>
        <taxon>Eukaryota</taxon>
        <taxon>Sar</taxon>
        <taxon>Alveolata</taxon>
        <taxon>Dinophyceae</taxon>
        <taxon>Suessiales</taxon>
        <taxon>Symbiodiniaceae</taxon>
        <taxon>Durusdinium</taxon>
    </lineage>
</organism>